<evidence type="ECO:0000256" key="8">
    <source>
        <dbReference type="SAM" id="SignalP"/>
    </source>
</evidence>
<keyword evidence="10" id="KW-1185">Reference proteome</keyword>
<keyword evidence="4" id="KW-0964">Secreted</keyword>
<dbReference type="InterPro" id="IPR003443">
    <property type="entry name" value="IL-15/IL-21_fam"/>
</dbReference>
<evidence type="ECO:0000256" key="5">
    <source>
        <dbReference type="ARBA" id="ARBA00022729"/>
    </source>
</evidence>
<evidence type="ECO:0000256" key="6">
    <source>
        <dbReference type="ARBA" id="ARBA00023157"/>
    </source>
</evidence>
<keyword evidence="6" id="KW-1015">Disulfide bond</keyword>
<comment type="caution">
    <text evidence="9">The sequence shown here is derived from an EMBL/GenBank/DDBJ whole genome shotgun (WGS) entry which is preliminary data.</text>
</comment>
<evidence type="ECO:0000256" key="2">
    <source>
        <dbReference type="ARBA" id="ARBA00006050"/>
    </source>
</evidence>
<dbReference type="Gene3D" id="1.20.1250.70">
    <property type="entry name" value="Interleukin-15/Interleukin-21"/>
    <property type="match status" value="1"/>
</dbReference>
<comment type="similarity">
    <text evidence="2 7">Belongs to the IL-15/IL-21 family.</text>
</comment>
<dbReference type="GO" id="GO:0005615">
    <property type="term" value="C:extracellular space"/>
    <property type="evidence" value="ECO:0007669"/>
    <property type="project" value="UniProtKB-KW"/>
</dbReference>
<dbReference type="PANTHER" id="PTHR14356">
    <property type="entry name" value="INTERLEUKIN-15-RELATED"/>
    <property type="match status" value="1"/>
</dbReference>
<sequence length="139" mass="15644">MSALHWICALTLALVCSLSAQPVKRSIAGREQLKGVLADFKVNKAKCPDTRLYSPTNIHQDCLSSALNCTIEELTVLGAECEVNQDSRFKLIKNGLIRQWNITSNSTRDCRCELYEQTDVEQFLNNIKSLVQRLNSITQ</sequence>
<dbReference type="Pfam" id="PF02372">
    <property type="entry name" value="IL15"/>
    <property type="match status" value="1"/>
</dbReference>
<dbReference type="Proteomes" id="UP000281406">
    <property type="component" value="Unassembled WGS sequence"/>
</dbReference>
<accession>A0A3N0Y4J4</accession>
<evidence type="ECO:0000313" key="9">
    <source>
        <dbReference type="EMBL" id="ROL41097.1"/>
    </source>
</evidence>
<dbReference type="OrthoDB" id="8935552at2759"/>
<dbReference type="GO" id="GO:0005125">
    <property type="term" value="F:cytokine activity"/>
    <property type="evidence" value="ECO:0007669"/>
    <property type="project" value="UniProtKB-KW"/>
</dbReference>
<organism evidence="9 10">
    <name type="scientific">Anabarilius grahami</name>
    <name type="common">Kanglang fish</name>
    <name type="synonym">Barilius grahami</name>
    <dbReference type="NCBI Taxonomy" id="495550"/>
    <lineage>
        <taxon>Eukaryota</taxon>
        <taxon>Metazoa</taxon>
        <taxon>Chordata</taxon>
        <taxon>Craniata</taxon>
        <taxon>Vertebrata</taxon>
        <taxon>Euteleostomi</taxon>
        <taxon>Actinopterygii</taxon>
        <taxon>Neopterygii</taxon>
        <taxon>Teleostei</taxon>
        <taxon>Ostariophysi</taxon>
        <taxon>Cypriniformes</taxon>
        <taxon>Xenocyprididae</taxon>
        <taxon>Xenocypridinae</taxon>
        <taxon>Xenocypridinae incertae sedis</taxon>
        <taxon>Anabarilius</taxon>
    </lineage>
</organism>
<proteinExistence type="inferred from homology"/>
<protein>
    <recommendedName>
        <fullName evidence="7">Interleukin</fullName>
    </recommendedName>
</protein>
<dbReference type="AlphaFoldDB" id="A0A3N0Y4J4"/>
<dbReference type="EMBL" id="RJVU01052173">
    <property type="protein sequence ID" value="ROL41097.1"/>
    <property type="molecule type" value="Genomic_DNA"/>
</dbReference>
<evidence type="ECO:0000256" key="3">
    <source>
        <dbReference type="ARBA" id="ARBA00022514"/>
    </source>
</evidence>
<feature type="chain" id="PRO_5018025833" description="Interleukin" evidence="8">
    <location>
        <begin position="21"/>
        <end position="139"/>
    </location>
</feature>
<dbReference type="InterPro" id="IPR009079">
    <property type="entry name" value="4_helix_cytokine-like_core"/>
</dbReference>
<keyword evidence="3 7" id="KW-0202">Cytokine</keyword>
<name>A0A3N0Y4J4_ANAGA</name>
<evidence type="ECO:0000256" key="1">
    <source>
        <dbReference type="ARBA" id="ARBA00004613"/>
    </source>
</evidence>
<dbReference type="GO" id="GO:0005126">
    <property type="term" value="F:cytokine receptor binding"/>
    <property type="evidence" value="ECO:0007669"/>
    <property type="project" value="InterPro"/>
</dbReference>
<reference evidence="9 10" key="1">
    <citation type="submission" date="2018-10" db="EMBL/GenBank/DDBJ databases">
        <title>Genome assembly for a Yunnan-Guizhou Plateau 3E fish, Anabarilius grahami (Regan), and its evolutionary and genetic applications.</title>
        <authorList>
            <person name="Jiang W."/>
        </authorList>
    </citation>
    <scope>NUCLEOTIDE SEQUENCE [LARGE SCALE GENOMIC DNA]</scope>
    <source>
        <strain evidence="9">AG-KIZ</strain>
        <tissue evidence="9">Muscle</tissue>
    </source>
</reference>
<comment type="subcellular location">
    <subcellularLocation>
        <location evidence="1">Secreted</location>
    </subcellularLocation>
</comment>
<feature type="signal peptide" evidence="8">
    <location>
        <begin position="1"/>
        <end position="20"/>
    </location>
</feature>
<evidence type="ECO:0000256" key="7">
    <source>
        <dbReference type="RuleBase" id="RU003453"/>
    </source>
</evidence>
<evidence type="ECO:0000313" key="10">
    <source>
        <dbReference type="Proteomes" id="UP000281406"/>
    </source>
</evidence>
<dbReference type="SUPFAM" id="SSF47266">
    <property type="entry name" value="4-helical cytokines"/>
    <property type="match status" value="1"/>
</dbReference>
<gene>
    <name evidence="9" type="ORF">DPX16_2597</name>
</gene>
<keyword evidence="5 8" id="KW-0732">Signal</keyword>
<dbReference type="GO" id="GO:0006955">
    <property type="term" value="P:immune response"/>
    <property type="evidence" value="ECO:0007669"/>
    <property type="project" value="InterPro"/>
</dbReference>
<evidence type="ECO:0000256" key="4">
    <source>
        <dbReference type="ARBA" id="ARBA00022525"/>
    </source>
</evidence>